<gene>
    <name evidence="2" type="ORF">PCOR1329_LOCUS54786</name>
</gene>
<feature type="compositionally biased region" description="Low complexity" evidence="1">
    <location>
        <begin position="10"/>
        <end position="22"/>
    </location>
</feature>
<evidence type="ECO:0000313" key="2">
    <source>
        <dbReference type="EMBL" id="CAK0867983.1"/>
    </source>
</evidence>
<evidence type="ECO:0000256" key="1">
    <source>
        <dbReference type="SAM" id="MobiDB-lite"/>
    </source>
</evidence>
<keyword evidence="3" id="KW-1185">Reference proteome</keyword>
<name>A0ABN9V7M2_9DINO</name>
<accession>A0ABN9V7M2</accession>
<dbReference type="Proteomes" id="UP001189429">
    <property type="component" value="Unassembled WGS sequence"/>
</dbReference>
<evidence type="ECO:0008006" key="4">
    <source>
        <dbReference type="Google" id="ProtNLM"/>
    </source>
</evidence>
<sequence length="387" mass="43473">MRPDGGAGERGAAAAREPSAPLAPAPGGGRGRRWRPRGGAAAAALAVLACRGLAGGWIAAGAFVPCWRQAGGRAPGVARRGIKNSDFLRMKTGDQMGSTGKHYVRYTGHVRWHPTRRVKCAGDEEAEKIIMETGRMARPLRLANASRVATKRTIVASDVERRRIAERAGIHCITKLVAQMLIRREVHPVWNHDRIVVYAKMRADYLIPDIESGDPLKRGFDLKFKAAFRENLDPNLPTNERQLYNELERRGIMPDFQEGKMLESLLRSRGALEHDELLDNFWTTCILDNVVDLGELVAQHFVAHVDRFPTEGNAKKLNKYGRRMTKRIEADWGLDFQMPTWSDKDLERHPDHGNVQKAHDDALGHLLYEINTKEQRRGMPGIQVNMY</sequence>
<organism evidence="2 3">
    <name type="scientific">Prorocentrum cordatum</name>
    <dbReference type="NCBI Taxonomy" id="2364126"/>
    <lineage>
        <taxon>Eukaryota</taxon>
        <taxon>Sar</taxon>
        <taxon>Alveolata</taxon>
        <taxon>Dinophyceae</taxon>
        <taxon>Prorocentrales</taxon>
        <taxon>Prorocentraceae</taxon>
        <taxon>Prorocentrum</taxon>
    </lineage>
</organism>
<protein>
    <recommendedName>
        <fullName evidence="4">CDAN1-interacting nuclease 1</fullName>
    </recommendedName>
</protein>
<evidence type="ECO:0000313" key="3">
    <source>
        <dbReference type="Proteomes" id="UP001189429"/>
    </source>
</evidence>
<dbReference type="EMBL" id="CAUYUJ010016701">
    <property type="protein sequence ID" value="CAK0867983.1"/>
    <property type="molecule type" value="Genomic_DNA"/>
</dbReference>
<reference evidence="2" key="1">
    <citation type="submission" date="2023-10" db="EMBL/GenBank/DDBJ databases">
        <authorList>
            <person name="Chen Y."/>
            <person name="Shah S."/>
            <person name="Dougan E. K."/>
            <person name="Thang M."/>
            <person name="Chan C."/>
        </authorList>
    </citation>
    <scope>NUCLEOTIDE SEQUENCE [LARGE SCALE GENOMIC DNA]</scope>
</reference>
<proteinExistence type="predicted"/>
<feature type="region of interest" description="Disordered" evidence="1">
    <location>
        <begin position="1"/>
        <end position="36"/>
    </location>
</feature>
<comment type="caution">
    <text evidence="2">The sequence shown here is derived from an EMBL/GenBank/DDBJ whole genome shotgun (WGS) entry which is preliminary data.</text>
</comment>